<name>X0VL45_9ZZZZ</name>
<organism evidence="1">
    <name type="scientific">marine sediment metagenome</name>
    <dbReference type="NCBI Taxonomy" id="412755"/>
    <lineage>
        <taxon>unclassified sequences</taxon>
        <taxon>metagenomes</taxon>
        <taxon>ecological metagenomes</taxon>
    </lineage>
</organism>
<evidence type="ECO:0000313" key="1">
    <source>
        <dbReference type="EMBL" id="GAG01291.1"/>
    </source>
</evidence>
<comment type="caution">
    <text evidence="1">The sequence shown here is derived from an EMBL/GenBank/DDBJ whole genome shotgun (WGS) entry which is preliminary data.</text>
</comment>
<sequence>DQIKIEAVDAGSFMELTTSNPEAIITPFKMALIEGDQGLKSLLEE</sequence>
<gene>
    <name evidence="1" type="ORF">S01H1_43641</name>
</gene>
<proteinExistence type="predicted"/>
<dbReference type="EMBL" id="BARS01027808">
    <property type="protein sequence ID" value="GAG01291.1"/>
    <property type="molecule type" value="Genomic_DNA"/>
</dbReference>
<accession>X0VL45</accession>
<reference evidence="1" key="1">
    <citation type="journal article" date="2014" name="Front. Microbiol.">
        <title>High frequency of phylogenetically diverse reductive dehalogenase-homologous genes in deep subseafloor sedimentary metagenomes.</title>
        <authorList>
            <person name="Kawai M."/>
            <person name="Futagami T."/>
            <person name="Toyoda A."/>
            <person name="Takaki Y."/>
            <person name="Nishi S."/>
            <person name="Hori S."/>
            <person name="Arai W."/>
            <person name="Tsubouchi T."/>
            <person name="Morono Y."/>
            <person name="Uchiyama I."/>
            <person name="Ito T."/>
            <person name="Fujiyama A."/>
            <person name="Inagaki F."/>
            <person name="Takami H."/>
        </authorList>
    </citation>
    <scope>NUCLEOTIDE SEQUENCE</scope>
    <source>
        <strain evidence="1">Expedition CK06-06</strain>
    </source>
</reference>
<feature type="non-terminal residue" evidence="1">
    <location>
        <position position="1"/>
    </location>
</feature>
<protein>
    <submittedName>
        <fullName evidence="1">Uncharacterized protein</fullName>
    </submittedName>
</protein>
<dbReference type="AlphaFoldDB" id="X0VL45"/>